<dbReference type="OrthoDB" id="9781261at2"/>
<comment type="subcellular location">
    <subcellularLocation>
        <location evidence="13">Cell membrane</location>
        <topology evidence="13">Multi-pass membrane protein</topology>
    </subcellularLocation>
    <subcellularLocation>
        <location evidence="1">Membrane</location>
        <topology evidence="1">Multi-pass membrane protein</topology>
    </subcellularLocation>
</comment>
<evidence type="ECO:0000256" key="14">
    <source>
        <dbReference type="RuleBase" id="RU004024"/>
    </source>
</evidence>
<evidence type="ECO:0000313" key="18">
    <source>
        <dbReference type="EMBL" id="AFN73279.1"/>
    </source>
</evidence>
<evidence type="ECO:0000256" key="13">
    <source>
        <dbReference type="RuleBase" id="RU000456"/>
    </source>
</evidence>
<feature type="transmembrane region" description="Helical" evidence="15">
    <location>
        <begin position="60"/>
        <end position="78"/>
    </location>
</feature>
<protein>
    <recommendedName>
        <fullName evidence="14">Cytochrome c oxidase subunit 2</fullName>
        <ecNumber evidence="14">7.1.1.9</ecNumber>
    </recommendedName>
</protein>
<dbReference type="HOGENOM" id="CLU_036876_4_3_10"/>
<dbReference type="GO" id="GO:0004129">
    <property type="term" value="F:cytochrome-c oxidase activity"/>
    <property type="evidence" value="ECO:0007669"/>
    <property type="project" value="UniProtKB-EC"/>
</dbReference>
<evidence type="ECO:0000256" key="11">
    <source>
        <dbReference type="ARBA" id="ARBA00023136"/>
    </source>
</evidence>
<keyword evidence="10 14" id="KW-0186">Copper</keyword>
<keyword evidence="3 13" id="KW-0813">Transport</keyword>
<dbReference type="Gene3D" id="2.60.40.420">
    <property type="entry name" value="Cupredoxins - blue copper proteins"/>
    <property type="match status" value="1"/>
</dbReference>
<comment type="similarity">
    <text evidence="2 13">Belongs to the cytochrome c oxidase subunit 2 family.</text>
</comment>
<dbReference type="Pfam" id="PF02790">
    <property type="entry name" value="COX2_TM"/>
    <property type="match status" value="1"/>
</dbReference>
<dbReference type="SUPFAM" id="SSF81464">
    <property type="entry name" value="Cytochrome c oxidase subunit II-like, transmembrane region"/>
    <property type="match status" value="1"/>
</dbReference>
<dbReference type="EC" id="7.1.1.9" evidence="14"/>
<dbReference type="InterPro" id="IPR002429">
    <property type="entry name" value="CcO_II-like_C"/>
</dbReference>
<dbReference type="RefSeq" id="WP_014854716.1">
    <property type="nucleotide sequence ID" value="NC_018178.1"/>
</dbReference>
<keyword evidence="8 13" id="KW-0249">Electron transport</keyword>
<keyword evidence="9 15" id="KW-1133">Transmembrane helix</keyword>
<evidence type="ECO:0000256" key="12">
    <source>
        <dbReference type="ARBA" id="ARBA00024688"/>
    </source>
</evidence>
<dbReference type="InterPro" id="IPR014222">
    <property type="entry name" value="Cyt_c_oxidase_su2"/>
</dbReference>
<dbReference type="InterPro" id="IPR036257">
    <property type="entry name" value="Cyt_c_oxidase_su2_TM_sf"/>
</dbReference>
<evidence type="ECO:0000313" key="19">
    <source>
        <dbReference type="Proteomes" id="UP000009011"/>
    </source>
</evidence>
<dbReference type="InterPro" id="IPR011759">
    <property type="entry name" value="Cyt_c_oxidase_su2_TM_dom"/>
</dbReference>
<dbReference type="EMBL" id="CP003557">
    <property type="protein sequence ID" value="AFN73279.1"/>
    <property type="molecule type" value="Genomic_DNA"/>
</dbReference>
<sequence length="207" mass="23956">MSPAPSIHTETVDFVMLYIVGISVILLLGITITMIYFVFKYNRKKGHRPVDIHGNIWLEIVWIAIPTLIVLSMFYYGYTGFSEMRKIPENAFEVDVTARMWSWEFNYKNGLRTDTLYVPVNEPVVLKLKSMDVNHSFYIPAFRIKEDAIPNKVNFLSFTAAKPGDYDVACAEYCGLNHSMMYTKVVAMEKSDFEKLYNQKKTVEESE</sequence>
<evidence type="ECO:0000259" key="16">
    <source>
        <dbReference type="PROSITE" id="PS50857"/>
    </source>
</evidence>
<dbReference type="eggNOG" id="COG1622">
    <property type="taxonomic scope" value="Bacteria"/>
</dbReference>
<evidence type="ECO:0000256" key="8">
    <source>
        <dbReference type="ARBA" id="ARBA00022982"/>
    </source>
</evidence>
<keyword evidence="11 15" id="KW-0472">Membrane</keyword>
<dbReference type="STRING" id="1191523.MROS_0035"/>
<dbReference type="Gene3D" id="1.10.287.90">
    <property type="match status" value="1"/>
</dbReference>
<keyword evidence="19" id="KW-1185">Reference proteome</keyword>
<dbReference type="Proteomes" id="UP000009011">
    <property type="component" value="Chromosome"/>
</dbReference>
<comment type="cofactor">
    <cofactor evidence="14">
        <name>Cu cation</name>
        <dbReference type="ChEBI" id="CHEBI:23378"/>
    </cofactor>
    <text evidence="14">Binds a copper A center.</text>
</comment>
<keyword evidence="6 14" id="KW-0479">Metal-binding</keyword>
<dbReference type="PROSITE" id="PS00078">
    <property type="entry name" value="COX2"/>
    <property type="match status" value="1"/>
</dbReference>
<dbReference type="GO" id="GO:0005886">
    <property type="term" value="C:plasma membrane"/>
    <property type="evidence" value="ECO:0007669"/>
    <property type="project" value="UniProtKB-SubCell"/>
</dbReference>
<keyword evidence="5 13" id="KW-0812">Transmembrane</keyword>
<dbReference type="Pfam" id="PF00116">
    <property type="entry name" value="COX2"/>
    <property type="match status" value="1"/>
</dbReference>
<feature type="domain" description="Cytochrome oxidase subunit II transmembrane region profile" evidence="17">
    <location>
        <begin position="1"/>
        <end position="88"/>
    </location>
</feature>
<comment type="function">
    <text evidence="12 14">Subunits I and II form the functional core of the enzyme complex. Electrons originating in cytochrome c are transferred via heme a and Cu(A) to the binuclear center formed by heme a3 and Cu(B).</text>
</comment>
<feature type="domain" description="Cytochrome oxidase subunit II copper A binding" evidence="16">
    <location>
        <begin position="89"/>
        <end position="199"/>
    </location>
</feature>
<evidence type="ECO:0000256" key="5">
    <source>
        <dbReference type="ARBA" id="ARBA00022692"/>
    </source>
</evidence>
<dbReference type="GO" id="GO:0005507">
    <property type="term" value="F:copper ion binding"/>
    <property type="evidence" value="ECO:0007669"/>
    <property type="project" value="InterPro"/>
</dbReference>
<dbReference type="PROSITE" id="PS50857">
    <property type="entry name" value="COX2_CUA"/>
    <property type="match status" value="1"/>
</dbReference>
<evidence type="ECO:0000256" key="15">
    <source>
        <dbReference type="SAM" id="Phobius"/>
    </source>
</evidence>
<evidence type="ECO:0000256" key="7">
    <source>
        <dbReference type="ARBA" id="ARBA00022967"/>
    </source>
</evidence>
<dbReference type="InterPro" id="IPR008972">
    <property type="entry name" value="Cupredoxin"/>
</dbReference>
<dbReference type="KEGG" id="mro:MROS_0035"/>
<evidence type="ECO:0000256" key="1">
    <source>
        <dbReference type="ARBA" id="ARBA00004141"/>
    </source>
</evidence>
<proteinExistence type="inferred from homology"/>
<dbReference type="PANTHER" id="PTHR22888">
    <property type="entry name" value="CYTOCHROME C OXIDASE, SUBUNIT II"/>
    <property type="match status" value="1"/>
</dbReference>
<evidence type="ECO:0000259" key="17">
    <source>
        <dbReference type="PROSITE" id="PS50999"/>
    </source>
</evidence>
<dbReference type="PANTHER" id="PTHR22888:SF9">
    <property type="entry name" value="CYTOCHROME C OXIDASE SUBUNIT 2"/>
    <property type="match status" value="1"/>
</dbReference>
<dbReference type="InterPro" id="IPR045187">
    <property type="entry name" value="CcO_II"/>
</dbReference>
<feature type="transmembrane region" description="Helical" evidence="15">
    <location>
        <begin position="15"/>
        <end position="39"/>
    </location>
</feature>
<evidence type="ECO:0000256" key="6">
    <source>
        <dbReference type="ARBA" id="ARBA00022723"/>
    </source>
</evidence>
<dbReference type="PROSITE" id="PS50999">
    <property type="entry name" value="COX2_TM"/>
    <property type="match status" value="1"/>
</dbReference>
<dbReference type="GO" id="GO:0042773">
    <property type="term" value="P:ATP synthesis coupled electron transport"/>
    <property type="evidence" value="ECO:0007669"/>
    <property type="project" value="TreeGrafter"/>
</dbReference>
<evidence type="ECO:0000256" key="4">
    <source>
        <dbReference type="ARBA" id="ARBA00022660"/>
    </source>
</evidence>
<accession>I6ZMP0</accession>
<dbReference type="SUPFAM" id="SSF49503">
    <property type="entry name" value="Cupredoxins"/>
    <property type="match status" value="1"/>
</dbReference>
<gene>
    <name evidence="18" type="ordered locus">MROS_0035</name>
</gene>
<evidence type="ECO:0000256" key="3">
    <source>
        <dbReference type="ARBA" id="ARBA00022448"/>
    </source>
</evidence>
<keyword evidence="4 13" id="KW-0679">Respiratory chain</keyword>
<evidence type="ECO:0000256" key="2">
    <source>
        <dbReference type="ARBA" id="ARBA00007866"/>
    </source>
</evidence>
<evidence type="ECO:0000256" key="10">
    <source>
        <dbReference type="ARBA" id="ARBA00023008"/>
    </source>
</evidence>
<comment type="catalytic activity">
    <reaction evidence="14">
        <text>4 Fe(II)-[cytochrome c] + O2 + 8 H(+)(in) = 4 Fe(III)-[cytochrome c] + 2 H2O + 4 H(+)(out)</text>
        <dbReference type="Rhea" id="RHEA:11436"/>
        <dbReference type="Rhea" id="RHEA-COMP:10350"/>
        <dbReference type="Rhea" id="RHEA-COMP:14399"/>
        <dbReference type="ChEBI" id="CHEBI:15377"/>
        <dbReference type="ChEBI" id="CHEBI:15378"/>
        <dbReference type="ChEBI" id="CHEBI:15379"/>
        <dbReference type="ChEBI" id="CHEBI:29033"/>
        <dbReference type="ChEBI" id="CHEBI:29034"/>
        <dbReference type="EC" id="7.1.1.9"/>
    </reaction>
</comment>
<name>I6ZMP0_MELRP</name>
<reference evidence="18 19" key="1">
    <citation type="journal article" date="2013" name="PLoS ONE">
        <title>Genomic analysis of Melioribacter roseus, facultatively anaerobic organotrophic bacterium representing a novel deep lineage within Bacteriodetes/Chlorobi group.</title>
        <authorList>
            <person name="Kadnikov V.V."/>
            <person name="Mardanov A.V."/>
            <person name="Podosokorskaya O.A."/>
            <person name="Gavrilov S.N."/>
            <person name="Kublanov I.V."/>
            <person name="Beletsky A.V."/>
            <person name="Bonch-Osmolovskaya E.A."/>
            <person name="Ravin N.V."/>
        </authorList>
    </citation>
    <scope>NUCLEOTIDE SEQUENCE [LARGE SCALE GENOMIC DNA]</scope>
    <source>
        <strain evidence="19">JCM 17771 / P3M-2</strain>
    </source>
</reference>
<evidence type="ECO:0000256" key="9">
    <source>
        <dbReference type="ARBA" id="ARBA00022989"/>
    </source>
</evidence>
<dbReference type="AlphaFoldDB" id="I6ZMP0"/>
<dbReference type="InterPro" id="IPR001505">
    <property type="entry name" value="Copper_CuA"/>
</dbReference>
<dbReference type="GO" id="GO:0016491">
    <property type="term" value="F:oxidoreductase activity"/>
    <property type="evidence" value="ECO:0007669"/>
    <property type="project" value="InterPro"/>
</dbReference>
<keyword evidence="7" id="KW-1278">Translocase</keyword>
<dbReference type="CDD" id="cd13915">
    <property type="entry name" value="CuRO_HCO_II_like_2"/>
    <property type="match status" value="1"/>
</dbReference>
<organism evidence="18 19">
    <name type="scientific">Melioribacter roseus (strain DSM 23840 / JCM 17771 / VKM B-2668 / P3M-2)</name>
    <dbReference type="NCBI Taxonomy" id="1191523"/>
    <lineage>
        <taxon>Bacteria</taxon>
        <taxon>Pseudomonadati</taxon>
        <taxon>Ignavibacteriota</taxon>
        <taxon>Ignavibacteria</taxon>
        <taxon>Ignavibacteriales</taxon>
        <taxon>Melioribacteraceae</taxon>
        <taxon>Melioribacter</taxon>
    </lineage>
</organism>
<dbReference type="NCBIfam" id="TIGR02866">
    <property type="entry name" value="CoxB"/>
    <property type="match status" value="1"/>
</dbReference>
<dbReference type="PRINTS" id="PR01166">
    <property type="entry name" value="CYCOXIDASEII"/>
</dbReference>